<reference evidence="3 5" key="2">
    <citation type="submission" date="2018-07" db="EMBL/GenBank/DDBJ databases">
        <title>The Genome Sequence of Enterococcus sp. DIV0659b.</title>
        <authorList>
            <consortium name="The Broad Institute Genomics Platform"/>
            <consortium name="The Broad Institute Genomic Center for Infectious Diseases"/>
            <person name="Earl A."/>
            <person name="Manson A."/>
            <person name="Schwartman J."/>
            <person name="Gilmore M."/>
            <person name="Abouelleil A."/>
            <person name="Cao P."/>
            <person name="Chapman S."/>
            <person name="Cusick C."/>
            <person name="Shea T."/>
            <person name="Young S."/>
            <person name="Neafsey D."/>
            <person name="Nusbaum C."/>
            <person name="Birren B."/>
        </authorList>
    </citation>
    <scope>NUCLEOTIDE SEQUENCE [LARGE SCALE GENOMIC DNA]</scope>
    <source>
        <strain evidence="3 5">4G2_DIV0659</strain>
    </source>
</reference>
<dbReference type="GO" id="GO:0003700">
    <property type="term" value="F:DNA-binding transcription factor activity"/>
    <property type="evidence" value="ECO:0007669"/>
    <property type="project" value="InterPro"/>
</dbReference>
<dbReference type="OrthoDB" id="9811174at2"/>
<dbReference type="Proteomes" id="UP000195139">
    <property type="component" value="Unassembled WGS sequence"/>
</dbReference>
<dbReference type="Gene3D" id="1.10.1660.10">
    <property type="match status" value="1"/>
</dbReference>
<evidence type="ECO:0000256" key="1">
    <source>
        <dbReference type="ARBA" id="ARBA00023125"/>
    </source>
</evidence>
<dbReference type="AlphaFoldDB" id="A0A242CD99"/>
<dbReference type="EMBL" id="NGLE02000001">
    <property type="protein sequence ID" value="MEI5993402.1"/>
    <property type="molecule type" value="Genomic_DNA"/>
</dbReference>
<dbReference type="Pfam" id="PF13411">
    <property type="entry name" value="MerR_1"/>
    <property type="match status" value="1"/>
</dbReference>
<evidence type="ECO:0000313" key="4">
    <source>
        <dbReference type="EMBL" id="OTO08215.1"/>
    </source>
</evidence>
<dbReference type="PANTHER" id="PTHR30204">
    <property type="entry name" value="REDOX-CYCLING DRUG-SENSING TRANSCRIPTIONAL ACTIVATOR SOXR"/>
    <property type="match status" value="1"/>
</dbReference>
<dbReference type="InterPro" id="IPR000551">
    <property type="entry name" value="MerR-type_HTH_dom"/>
</dbReference>
<dbReference type="EMBL" id="NGLE01000003">
    <property type="protein sequence ID" value="OTO08215.1"/>
    <property type="molecule type" value="Genomic_DNA"/>
</dbReference>
<reference evidence="4" key="1">
    <citation type="submission" date="2017-05" db="EMBL/GenBank/DDBJ databases">
        <title>The Genome Sequence of Enterococcus sp. 4G2_DIV0659.</title>
        <authorList>
            <consortium name="The Broad Institute Genomics Platform"/>
            <consortium name="The Broad Institute Genomic Center for Infectious Diseases"/>
            <person name="Earl A."/>
            <person name="Manson A."/>
            <person name="Schwartman J."/>
            <person name="Gilmore M."/>
            <person name="Abouelleil A."/>
            <person name="Cao P."/>
            <person name="Chapman S."/>
            <person name="Cusick C."/>
            <person name="Shea T."/>
            <person name="Young S."/>
            <person name="Neafsey D."/>
            <person name="Nusbaum C."/>
            <person name="Birren B."/>
        </authorList>
    </citation>
    <scope>NUCLEOTIDE SEQUENCE [LARGE SCALE GENOMIC DNA]</scope>
    <source>
        <strain evidence="4">4G2_DIV0659</strain>
    </source>
</reference>
<gene>
    <name evidence="3" type="ORF">A5880_000949</name>
    <name evidence="4" type="ORF">A5880_002485</name>
</gene>
<dbReference type="STRING" id="1834181.A5880_002485"/>
<dbReference type="InterPro" id="IPR047057">
    <property type="entry name" value="MerR_fam"/>
</dbReference>
<organism evidence="4">
    <name type="scientific">Candidatus Enterococcus mansonii</name>
    <dbReference type="NCBI Taxonomy" id="1834181"/>
    <lineage>
        <taxon>Bacteria</taxon>
        <taxon>Bacillati</taxon>
        <taxon>Bacillota</taxon>
        <taxon>Bacilli</taxon>
        <taxon>Lactobacillales</taxon>
        <taxon>Enterococcaceae</taxon>
        <taxon>Enterococcus</taxon>
    </lineage>
</organism>
<dbReference type="SMART" id="SM00422">
    <property type="entry name" value="HTH_MERR"/>
    <property type="match status" value="1"/>
</dbReference>
<protein>
    <recommendedName>
        <fullName evidence="2">HTH merR-type domain-containing protein</fullName>
    </recommendedName>
</protein>
<name>A0A242CD99_9ENTE</name>
<dbReference type="RefSeq" id="WP_086331354.1">
    <property type="nucleotide sequence ID" value="NZ_NGLE02000001.1"/>
</dbReference>
<evidence type="ECO:0000259" key="2">
    <source>
        <dbReference type="PROSITE" id="PS50937"/>
    </source>
</evidence>
<dbReference type="GO" id="GO:0003677">
    <property type="term" value="F:DNA binding"/>
    <property type="evidence" value="ECO:0007669"/>
    <property type="project" value="UniProtKB-KW"/>
</dbReference>
<feature type="domain" description="HTH merR-type" evidence="2">
    <location>
        <begin position="1"/>
        <end position="70"/>
    </location>
</feature>
<dbReference type="PANTHER" id="PTHR30204:SF97">
    <property type="entry name" value="MERR FAMILY REGULATORY PROTEIN"/>
    <property type="match status" value="1"/>
</dbReference>
<proteinExistence type="predicted"/>
<dbReference type="SUPFAM" id="SSF46955">
    <property type="entry name" value="Putative DNA-binding domain"/>
    <property type="match status" value="1"/>
</dbReference>
<dbReference type="InterPro" id="IPR009061">
    <property type="entry name" value="DNA-bd_dom_put_sf"/>
</dbReference>
<evidence type="ECO:0000313" key="5">
    <source>
        <dbReference type="Proteomes" id="UP000195139"/>
    </source>
</evidence>
<evidence type="ECO:0000313" key="3">
    <source>
        <dbReference type="EMBL" id="MEI5993402.1"/>
    </source>
</evidence>
<accession>A0A242CD99</accession>
<keyword evidence="1" id="KW-0238">DNA-binding</keyword>
<keyword evidence="5" id="KW-1185">Reference proteome</keyword>
<dbReference type="CDD" id="cd00592">
    <property type="entry name" value="HTH_MerR-like"/>
    <property type="match status" value="1"/>
</dbReference>
<sequence>MGKTVKEVAEILNVPKSTLRYYDKVNLVNPSRESNGYRMYQEVDLRIVKYILVMKYGEFNLEEIQTILKVMDTNTTAGCRERTELLIEKKKKFFQDKINYYEQMLALFEQVPEIKDFTREEESEIDSYIEKIYDLIVKNGEISR</sequence>
<dbReference type="PROSITE" id="PS50937">
    <property type="entry name" value="HTH_MERR_2"/>
    <property type="match status" value="1"/>
</dbReference>
<comment type="caution">
    <text evidence="4">The sequence shown here is derived from an EMBL/GenBank/DDBJ whole genome shotgun (WGS) entry which is preliminary data.</text>
</comment>